<dbReference type="WBParaSite" id="SSLN_0001123801-mRNA-1">
    <property type="protein sequence ID" value="SSLN_0001123801-mRNA-1"/>
    <property type="gene ID" value="SSLN_0001123801"/>
</dbReference>
<dbReference type="EMBL" id="UYSU01036112">
    <property type="protein sequence ID" value="VDL97202.1"/>
    <property type="molecule type" value="Genomic_DNA"/>
</dbReference>
<evidence type="ECO:0000256" key="1">
    <source>
        <dbReference type="SAM" id="MobiDB-lite"/>
    </source>
</evidence>
<keyword evidence="3" id="KW-1185">Reference proteome</keyword>
<evidence type="ECO:0000313" key="3">
    <source>
        <dbReference type="Proteomes" id="UP000275846"/>
    </source>
</evidence>
<gene>
    <name evidence="2" type="ORF">SSLN_LOCUS10817</name>
</gene>
<evidence type="ECO:0000313" key="4">
    <source>
        <dbReference type="WBParaSite" id="SSLN_0001123801-mRNA-1"/>
    </source>
</evidence>
<reference evidence="2 3" key="2">
    <citation type="submission" date="2018-11" db="EMBL/GenBank/DDBJ databases">
        <authorList>
            <consortium name="Pathogen Informatics"/>
        </authorList>
    </citation>
    <scope>NUCLEOTIDE SEQUENCE [LARGE SCALE GENOMIC DNA]</scope>
    <source>
        <strain evidence="2 3">NST_G2</strain>
    </source>
</reference>
<dbReference type="Proteomes" id="UP000275846">
    <property type="component" value="Unassembled WGS sequence"/>
</dbReference>
<sequence>MEVRDEKIKSSSFKQYRIYDIVKGQSRESVKAKCQEEQRREKTQVASAAGVTPGHATTNTSDPTERECHKGHIKKEPLQPDSQFASQPLHSCRSATFHATAFSAPSYFQARQIVYSDENALNLRPHSLYHPHHQAIIRAGQLADAEMGAAAGDLVYTYDVHDLAHQTQATGFYTRGG</sequence>
<feature type="compositionally biased region" description="Basic and acidic residues" evidence="1">
    <location>
        <begin position="26"/>
        <end position="43"/>
    </location>
</feature>
<name>A0A183T2W9_SCHSO</name>
<protein>
    <submittedName>
        <fullName evidence="4">BAH domain-containing protein</fullName>
    </submittedName>
</protein>
<accession>A0A183T2W9</accession>
<dbReference type="AlphaFoldDB" id="A0A183T2W9"/>
<organism evidence="4">
    <name type="scientific">Schistocephalus solidus</name>
    <name type="common">Tapeworm</name>
    <dbReference type="NCBI Taxonomy" id="70667"/>
    <lineage>
        <taxon>Eukaryota</taxon>
        <taxon>Metazoa</taxon>
        <taxon>Spiralia</taxon>
        <taxon>Lophotrochozoa</taxon>
        <taxon>Platyhelminthes</taxon>
        <taxon>Cestoda</taxon>
        <taxon>Eucestoda</taxon>
        <taxon>Diphyllobothriidea</taxon>
        <taxon>Diphyllobothriidae</taxon>
        <taxon>Schistocephalus</taxon>
    </lineage>
</organism>
<proteinExistence type="predicted"/>
<evidence type="ECO:0000313" key="2">
    <source>
        <dbReference type="EMBL" id="VDL97202.1"/>
    </source>
</evidence>
<reference evidence="4" key="1">
    <citation type="submission" date="2016-06" db="UniProtKB">
        <authorList>
            <consortium name="WormBaseParasite"/>
        </authorList>
    </citation>
    <scope>IDENTIFICATION</scope>
</reference>
<feature type="region of interest" description="Disordered" evidence="1">
    <location>
        <begin position="26"/>
        <end position="67"/>
    </location>
</feature>